<keyword evidence="2 5" id="KW-0371">Homeobox</keyword>
<dbReference type="InterPro" id="IPR017970">
    <property type="entry name" value="Homeobox_CS"/>
</dbReference>
<evidence type="ECO:0000256" key="3">
    <source>
        <dbReference type="ARBA" id="ARBA00023242"/>
    </source>
</evidence>
<keyword evidence="10" id="KW-1185">Reference proteome</keyword>
<dbReference type="STRING" id="454130.A0A0U5GID3"/>
<dbReference type="InterPro" id="IPR009057">
    <property type="entry name" value="Homeodomain-like_sf"/>
</dbReference>
<dbReference type="EMBL" id="CDMC01000019">
    <property type="protein sequence ID" value="CEL10648.1"/>
    <property type="molecule type" value="Genomic_DNA"/>
</dbReference>
<accession>A0A0U5GID3</accession>
<dbReference type="OrthoDB" id="5399138at2759"/>
<dbReference type="PROSITE" id="PS00027">
    <property type="entry name" value="HOMEOBOX_1"/>
    <property type="match status" value="1"/>
</dbReference>
<keyword evidence="1 5" id="KW-0238">DNA-binding</keyword>
<organism evidence="9 10">
    <name type="scientific">Aspergillus calidoustus</name>
    <dbReference type="NCBI Taxonomy" id="454130"/>
    <lineage>
        <taxon>Eukaryota</taxon>
        <taxon>Fungi</taxon>
        <taxon>Dikarya</taxon>
        <taxon>Ascomycota</taxon>
        <taxon>Pezizomycotina</taxon>
        <taxon>Eurotiomycetes</taxon>
        <taxon>Eurotiomycetidae</taxon>
        <taxon>Eurotiales</taxon>
        <taxon>Aspergillaceae</taxon>
        <taxon>Aspergillus</taxon>
        <taxon>Aspergillus subgen. Nidulantes</taxon>
    </lineage>
</organism>
<feature type="DNA-binding region" description="Homeobox" evidence="5">
    <location>
        <begin position="85"/>
        <end position="138"/>
    </location>
</feature>
<dbReference type="CDD" id="cd00086">
    <property type="entry name" value="homeodomain"/>
    <property type="match status" value="1"/>
</dbReference>
<dbReference type="SMART" id="SM00355">
    <property type="entry name" value="ZnF_C2H2"/>
    <property type="match status" value="3"/>
</dbReference>
<keyword evidence="3 5" id="KW-0539">Nucleus</keyword>
<evidence type="ECO:0000313" key="9">
    <source>
        <dbReference type="EMBL" id="CEL10648.1"/>
    </source>
</evidence>
<dbReference type="PROSITE" id="PS50071">
    <property type="entry name" value="HOMEOBOX_2"/>
    <property type="match status" value="1"/>
</dbReference>
<dbReference type="InterPro" id="IPR001356">
    <property type="entry name" value="HD"/>
</dbReference>
<dbReference type="PROSITE" id="PS00028">
    <property type="entry name" value="ZINC_FINGER_C2H2_1"/>
    <property type="match status" value="2"/>
</dbReference>
<dbReference type="GO" id="GO:0000981">
    <property type="term" value="F:DNA-binding transcription factor activity, RNA polymerase II-specific"/>
    <property type="evidence" value="ECO:0007669"/>
    <property type="project" value="InterPro"/>
</dbReference>
<keyword evidence="4" id="KW-0479">Metal-binding</keyword>
<feature type="domain" description="C2H2-type" evidence="8">
    <location>
        <begin position="273"/>
        <end position="301"/>
    </location>
</feature>
<dbReference type="PROSITE" id="PS50157">
    <property type="entry name" value="ZINC_FINGER_C2H2_2"/>
    <property type="match status" value="1"/>
</dbReference>
<protein>
    <recommendedName>
        <fullName evidence="11">Homeobox and C2H2 transcription factor</fullName>
    </recommendedName>
</protein>
<evidence type="ECO:0000256" key="1">
    <source>
        <dbReference type="ARBA" id="ARBA00023125"/>
    </source>
</evidence>
<evidence type="ECO:0000259" key="8">
    <source>
        <dbReference type="PROSITE" id="PS50157"/>
    </source>
</evidence>
<dbReference type="InterPro" id="IPR008422">
    <property type="entry name" value="KN_HD"/>
</dbReference>
<evidence type="ECO:0000256" key="4">
    <source>
        <dbReference type="PROSITE-ProRule" id="PRU00042"/>
    </source>
</evidence>
<dbReference type="Proteomes" id="UP000054771">
    <property type="component" value="Unassembled WGS sequence"/>
</dbReference>
<dbReference type="InterPro" id="IPR013087">
    <property type="entry name" value="Znf_C2H2_type"/>
</dbReference>
<dbReference type="GO" id="GO:0003677">
    <property type="term" value="F:DNA binding"/>
    <property type="evidence" value="ECO:0007669"/>
    <property type="project" value="UniProtKB-UniRule"/>
</dbReference>
<comment type="subcellular location">
    <subcellularLocation>
        <location evidence="5">Nucleus</location>
    </subcellularLocation>
</comment>
<feature type="region of interest" description="Disordered" evidence="6">
    <location>
        <begin position="197"/>
        <end position="267"/>
    </location>
</feature>
<dbReference type="AlphaFoldDB" id="A0A0U5GID3"/>
<sequence>MSFEDLERAFGADFADPTPSVGDFGEALRGTQTDPLQFDFDSIFSPLESPIRPETATSDGAVHLIDDERSGSSCKPSAGPVKMSRAAVQILKQWFDQHADNPYPKKHEKAALVERTGLSLTQVSTWFANARRRQKYRSARGSGGLTLQRRDSLEIFNTERDNGMMNPLERWRNSPPEAEAASLDDIMSAVVKSRRCDYEPGVSPRSTPNDSRSIASSNRSGSGISSSPSSAQSFGSHSSNGSFTRFYATEPRRRRRRGKPTAVRAKGGEGRPFQCTFCTDTFRTKYDWTRHEKTLHLSLESYTCCPRGPTYTGPDSITRCVFCDLMNPPDTHLESHAYSLCQAKPIVLRTFYRKDHLVQHLRLVHSVSRFIPLMESWKSQVDRVESRCGICSQTFELWSERTEHLAQHFREGATMRDWQGHRGLEPAVALAVENAMPPYLIGMESATMDPFSATRTANAHWSFRGSVDQPDALPGTAKPTPSEYFTAQLTERIRRAQEANETITDDLIHTEARQILYGDDDPWNQTPADNAEWLRLFKLGLGLFPEDPPANEWFPGPYAREETDFFLPWSAEVWKPWAGPGAQPSTANASEALMAWPWHSPEALADFRRFCTQVFSSGAQEDIIDLDSRVLGPRVLTNYEIQEGAAGIYTDE</sequence>
<dbReference type="Gene3D" id="1.10.10.60">
    <property type="entry name" value="Homeodomain-like"/>
    <property type="match status" value="1"/>
</dbReference>
<dbReference type="OMA" id="RYDWTRH"/>
<proteinExistence type="predicted"/>
<dbReference type="GO" id="GO:0008270">
    <property type="term" value="F:zinc ion binding"/>
    <property type="evidence" value="ECO:0007669"/>
    <property type="project" value="UniProtKB-KW"/>
</dbReference>
<evidence type="ECO:0000313" key="10">
    <source>
        <dbReference type="Proteomes" id="UP000054771"/>
    </source>
</evidence>
<evidence type="ECO:0000256" key="6">
    <source>
        <dbReference type="SAM" id="MobiDB-lite"/>
    </source>
</evidence>
<evidence type="ECO:0000256" key="5">
    <source>
        <dbReference type="PROSITE-ProRule" id="PRU00108"/>
    </source>
</evidence>
<dbReference type="SMART" id="SM00389">
    <property type="entry name" value="HOX"/>
    <property type="match status" value="1"/>
</dbReference>
<dbReference type="GO" id="GO:0005634">
    <property type="term" value="C:nucleus"/>
    <property type="evidence" value="ECO:0007669"/>
    <property type="project" value="UniProtKB-SubCell"/>
</dbReference>
<keyword evidence="4" id="KW-0862">Zinc</keyword>
<feature type="domain" description="Homeobox" evidence="7">
    <location>
        <begin position="83"/>
        <end position="137"/>
    </location>
</feature>
<dbReference type="Pfam" id="PF05920">
    <property type="entry name" value="Homeobox_KN"/>
    <property type="match status" value="1"/>
</dbReference>
<gene>
    <name evidence="9" type="ORF">ASPCAL13764</name>
</gene>
<evidence type="ECO:0008006" key="11">
    <source>
        <dbReference type="Google" id="ProtNLM"/>
    </source>
</evidence>
<dbReference type="PANTHER" id="PTHR11850">
    <property type="entry name" value="HOMEOBOX PROTEIN TRANSCRIPTION FACTORS"/>
    <property type="match status" value="1"/>
</dbReference>
<keyword evidence="4" id="KW-0863">Zinc-finger</keyword>
<evidence type="ECO:0000256" key="2">
    <source>
        <dbReference type="ARBA" id="ARBA00023155"/>
    </source>
</evidence>
<evidence type="ECO:0000259" key="7">
    <source>
        <dbReference type="PROSITE" id="PS50071"/>
    </source>
</evidence>
<dbReference type="InterPro" id="IPR050224">
    <property type="entry name" value="TALE_homeobox"/>
</dbReference>
<feature type="compositionally biased region" description="Low complexity" evidence="6">
    <location>
        <begin position="211"/>
        <end position="243"/>
    </location>
</feature>
<dbReference type="SUPFAM" id="SSF46689">
    <property type="entry name" value="Homeodomain-like"/>
    <property type="match status" value="1"/>
</dbReference>
<reference evidence="10" key="1">
    <citation type="journal article" date="2016" name="Genome Announc.">
        <title>Draft genome sequences of fungus Aspergillus calidoustus.</title>
        <authorList>
            <person name="Horn F."/>
            <person name="Linde J."/>
            <person name="Mattern D.J."/>
            <person name="Walther G."/>
            <person name="Guthke R."/>
            <person name="Scherlach K."/>
            <person name="Martin K."/>
            <person name="Brakhage A.A."/>
            <person name="Petzke L."/>
            <person name="Valiante V."/>
        </authorList>
    </citation>
    <scope>NUCLEOTIDE SEQUENCE [LARGE SCALE GENOMIC DNA]</scope>
    <source>
        <strain evidence="10">SF006504</strain>
    </source>
</reference>
<name>A0A0U5GID3_ASPCI</name>